<gene>
    <name evidence="1" type="ORF">R77569_04540</name>
</gene>
<evidence type="ECO:0008006" key="3">
    <source>
        <dbReference type="Google" id="ProtNLM"/>
    </source>
</evidence>
<dbReference type="Proteomes" id="UP001190452">
    <property type="component" value="Unassembled WGS sequence"/>
</dbReference>
<dbReference type="EMBL" id="CAUDKV010000027">
    <property type="protein sequence ID" value="CAJ0895859.1"/>
    <property type="molecule type" value="Genomic_DNA"/>
</dbReference>
<name>A0ABM9L1M7_9RALS</name>
<evidence type="ECO:0000313" key="2">
    <source>
        <dbReference type="Proteomes" id="UP001190452"/>
    </source>
</evidence>
<comment type="caution">
    <text evidence="1">The sequence shown here is derived from an EMBL/GenBank/DDBJ whole genome shotgun (WGS) entry which is preliminary data.</text>
</comment>
<evidence type="ECO:0000313" key="1">
    <source>
        <dbReference type="EMBL" id="CAJ0895859.1"/>
    </source>
</evidence>
<accession>A0ABM9L1M7</accession>
<proteinExistence type="predicted"/>
<keyword evidence="2" id="KW-1185">Reference proteome</keyword>
<dbReference type="RefSeq" id="WP_316897196.1">
    <property type="nucleotide sequence ID" value="NZ_CAUDKV010000027.1"/>
</dbReference>
<protein>
    <recommendedName>
        <fullName evidence="3">Bacteriophage protein</fullName>
    </recommendedName>
</protein>
<reference evidence="1 2" key="1">
    <citation type="submission" date="2023-07" db="EMBL/GenBank/DDBJ databases">
        <authorList>
            <person name="Peeters C."/>
        </authorList>
    </citation>
    <scope>NUCLEOTIDE SEQUENCE [LARGE SCALE GENOMIC DNA]</scope>
    <source>
        <strain evidence="1 2">R-77569</strain>
    </source>
</reference>
<organism evidence="1 2">
    <name type="scientific">Ralstonia mannitolilytica</name>
    <dbReference type="NCBI Taxonomy" id="105219"/>
    <lineage>
        <taxon>Bacteria</taxon>
        <taxon>Pseudomonadati</taxon>
        <taxon>Pseudomonadota</taxon>
        <taxon>Betaproteobacteria</taxon>
        <taxon>Burkholderiales</taxon>
        <taxon>Burkholderiaceae</taxon>
        <taxon>Ralstonia</taxon>
    </lineage>
</organism>
<sequence length="142" mass="16179">MGDIVSRLENWSRTVRDPRTQPQCCASWAKLATAIRDAERGEVREPGIPCDVQDGWLVERAWQRIADPISKRLLQLHYVHQFPPEIVCRILVRKYGASHHTLKHWKVRLAKAHSIATHVIDGEVARAEMAAAVRRMTEGVTV</sequence>